<evidence type="ECO:0000313" key="6">
    <source>
        <dbReference type="EMBL" id="KAF9452091.1"/>
    </source>
</evidence>
<feature type="region of interest" description="Disordered" evidence="3">
    <location>
        <begin position="425"/>
        <end position="448"/>
    </location>
</feature>
<evidence type="ECO:0000256" key="4">
    <source>
        <dbReference type="SAM" id="Phobius"/>
    </source>
</evidence>
<evidence type="ECO:0000256" key="2">
    <source>
        <dbReference type="ARBA" id="ARBA00023239"/>
    </source>
</evidence>
<dbReference type="Gene3D" id="1.50.10.100">
    <property type="entry name" value="Chondroitin AC/alginate lyase"/>
    <property type="match status" value="1"/>
</dbReference>
<organism evidence="6 7">
    <name type="scientific">Macrolepiota fuliginosa MF-IS2</name>
    <dbReference type="NCBI Taxonomy" id="1400762"/>
    <lineage>
        <taxon>Eukaryota</taxon>
        <taxon>Fungi</taxon>
        <taxon>Dikarya</taxon>
        <taxon>Basidiomycota</taxon>
        <taxon>Agaricomycotina</taxon>
        <taxon>Agaricomycetes</taxon>
        <taxon>Agaricomycetidae</taxon>
        <taxon>Agaricales</taxon>
        <taxon>Agaricineae</taxon>
        <taxon>Agaricaceae</taxon>
        <taxon>Macrolepiota</taxon>
    </lineage>
</organism>
<keyword evidence="1" id="KW-0732">Signal</keyword>
<keyword evidence="4" id="KW-0472">Membrane</keyword>
<feature type="domain" description="Alginate lyase" evidence="5">
    <location>
        <begin position="74"/>
        <end position="364"/>
    </location>
</feature>
<dbReference type="InterPro" id="IPR008397">
    <property type="entry name" value="Alginate_lyase_dom"/>
</dbReference>
<dbReference type="GO" id="GO:0016829">
    <property type="term" value="F:lyase activity"/>
    <property type="evidence" value="ECO:0007669"/>
    <property type="project" value="UniProtKB-KW"/>
</dbReference>
<dbReference type="EMBL" id="MU151075">
    <property type="protein sequence ID" value="KAF9452091.1"/>
    <property type="molecule type" value="Genomic_DNA"/>
</dbReference>
<reference evidence="6" key="1">
    <citation type="submission" date="2020-11" db="EMBL/GenBank/DDBJ databases">
        <authorList>
            <consortium name="DOE Joint Genome Institute"/>
            <person name="Ahrendt S."/>
            <person name="Riley R."/>
            <person name="Andreopoulos W."/>
            <person name="Labutti K."/>
            <person name="Pangilinan J."/>
            <person name="Ruiz-Duenas F.J."/>
            <person name="Barrasa J.M."/>
            <person name="Sanchez-Garcia M."/>
            <person name="Camarero S."/>
            <person name="Miyauchi S."/>
            <person name="Serrano A."/>
            <person name="Linde D."/>
            <person name="Babiker R."/>
            <person name="Drula E."/>
            <person name="Ayuso-Fernandez I."/>
            <person name="Pacheco R."/>
            <person name="Padilla G."/>
            <person name="Ferreira P."/>
            <person name="Barriuso J."/>
            <person name="Kellner H."/>
            <person name="Castanera R."/>
            <person name="Alfaro M."/>
            <person name="Ramirez L."/>
            <person name="Pisabarro A.G."/>
            <person name="Kuo A."/>
            <person name="Tritt A."/>
            <person name="Lipzen A."/>
            <person name="He G."/>
            <person name="Yan M."/>
            <person name="Ng V."/>
            <person name="Cullen D."/>
            <person name="Martin F."/>
            <person name="Rosso M.-N."/>
            <person name="Henrissat B."/>
            <person name="Hibbett D."/>
            <person name="Martinez A.T."/>
            <person name="Grigoriev I.V."/>
        </authorList>
    </citation>
    <scope>NUCLEOTIDE SEQUENCE</scope>
    <source>
        <strain evidence="6">MF-IS2</strain>
    </source>
</reference>
<dbReference type="InterPro" id="IPR008929">
    <property type="entry name" value="Chondroitin_lyas"/>
</dbReference>
<name>A0A9P6C4Q6_9AGAR</name>
<keyword evidence="4" id="KW-0812">Transmembrane</keyword>
<accession>A0A9P6C4Q6</accession>
<sequence>MFSRLHLRIFPIGLSIPVVLLVSTGVTGVFVSYANDFVSPDYIVNGNLGRNTFAAQATIVQWAKESAVGGPWSVTMKPFAAPTGDKHDYLSWSPYWWPDCSGVGNTTELAQEQIWTTCPYKNKDGLFNPDARLVDDVGNFQSVSDAVFYNSMAWSLTQTPTFAESATQFIKTWFLDEATRMNPNLNYAQVIRGPNNAGGTHTGVLDLKCMAKIVSGILILRKTNSTAWTSEVNDGMNAWVTEYVHWLETANIAIQEALSTNNHGTFYYNQLAALKILLGDLPGAKNVTDTYFNTIYMGQIVKGGEQPLEAARTRPYHYRAYNLAAMITNARLSQYADPQNPVWNKTTKEGATIKDALNFAMTISASASKEDNYTSELFPNIVAVASVYGDPDGKYVSFMKQAEPQFAAEADYLWDQPFAVQEGLASSSTVSSPTPSAGSNKSATGRNSASSRERMDYYGLFGIMSFLVYLLI</sequence>
<dbReference type="AlphaFoldDB" id="A0A9P6C4Q6"/>
<evidence type="ECO:0000256" key="3">
    <source>
        <dbReference type="SAM" id="MobiDB-lite"/>
    </source>
</evidence>
<keyword evidence="7" id="KW-1185">Reference proteome</keyword>
<dbReference type="SUPFAM" id="SSF48230">
    <property type="entry name" value="Chondroitin AC/alginate lyase"/>
    <property type="match status" value="1"/>
</dbReference>
<keyword evidence="2 6" id="KW-0456">Lyase</keyword>
<dbReference type="OrthoDB" id="63533at2759"/>
<dbReference type="Proteomes" id="UP000807342">
    <property type="component" value="Unassembled WGS sequence"/>
</dbReference>
<feature type="transmembrane region" description="Helical" evidence="4">
    <location>
        <begin position="12"/>
        <end position="34"/>
    </location>
</feature>
<feature type="compositionally biased region" description="Low complexity" evidence="3">
    <location>
        <begin position="425"/>
        <end position="439"/>
    </location>
</feature>
<dbReference type="Pfam" id="PF05426">
    <property type="entry name" value="Alginate_lyase"/>
    <property type="match status" value="1"/>
</dbReference>
<comment type="caution">
    <text evidence="6">The sequence shown here is derived from an EMBL/GenBank/DDBJ whole genome shotgun (WGS) entry which is preliminary data.</text>
</comment>
<dbReference type="GO" id="GO:0042597">
    <property type="term" value="C:periplasmic space"/>
    <property type="evidence" value="ECO:0007669"/>
    <property type="project" value="InterPro"/>
</dbReference>
<keyword evidence="4" id="KW-1133">Transmembrane helix</keyword>
<evidence type="ECO:0000259" key="5">
    <source>
        <dbReference type="Pfam" id="PF05426"/>
    </source>
</evidence>
<proteinExistence type="predicted"/>
<evidence type="ECO:0000313" key="7">
    <source>
        <dbReference type="Proteomes" id="UP000807342"/>
    </source>
</evidence>
<gene>
    <name evidence="6" type="ORF">P691DRAFT_697822</name>
</gene>
<evidence type="ECO:0000256" key="1">
    <source>
        <dbReference type="ARBA" id="ARBA00022729"/>
    </source>
</evidence>
<protein>
    <submittedName>
        <fullName evidence="6">Chondroitin AC/alginate lyase</fullName>
    </submittedName>
</protein>